<dbReference type="Pfam" id="PF03799">
    <property type="entry name" value="FtsQ_DivIB_C"/>
    <property type="match status" value="1"/>
</dbReference>
<dbReference type="Gene3D" id="3.10.20.310">
    <property type="entry name" value="membrane protein fhac"/>
    <property type="match status" value="1"/>
</dbReference>
<protein>
    <recommendedName>
        <fullName evidence="9">Cell division protein FtsQ</fullName>
    </recommendedName>
</protein>
<sequence length="285" mass="30427">MNPALPAPLDVKLMNWTATVLFVGCAAFVLAAGGSWLLRLPVFSIGRIVVQGELVHNNAVTLRADVGPRLAGNFFTVDLQAVREAFEQVPWVRSAMVRREFPNSLVVDLQEHQAAAYWGAEGSPTLVDSTGEVFEAGSDGLDGEDLPSLKGPAGRSQEVLQMYRALVPVIKPLGSAIDTLELSGRGGWRVVLDGGATVELGGGTTAEVLQRTERFVKTLPQVAAQQGRRVEALESADLRHDGGYALRLRGVTTVTADVAKQRAAARPAVRRARTAPAARTTGQTR</sequence>
<dbReference type="InterPro" id="IPR045335">
    <property type="entry name" value="FtsQ_C_sf"/>
</dbReference>
<gene>
    <name evidence="9" type="primary">ftsQ</name>
    <name evidence="12" type="ORF">SAMN04489711_11369</name>
</gene>
<keyword evidence="3 9" id="KW-0997">Cell inner membrane</keyword>
<evidence type="ECO:0000256" key="6">
    <source>
        <dbReference type="ARBA" id="ARBA00022989"/>
    </source>
</evidence>
<dbReference type="RefSeq" id="WP_092940628.1">
    <property type="nucleotide sequence ID" value="NZ_FONX01000013.1"/>
</dbReference>
<keyword evidence="4 9" id="KW-0132">Cell division</keyword>
<dbReference type="InterPro" id="IPR005548">
    <property type="entry name" value="Cell_div_FtsQ/DivIB_C"/>
</dbReference>
<evidence type="ECO:0000256" key="9">
    <source>
        <dbReference type="HAMAP-Rule" id="MF_00911"/>
    </source>
</evidence>
<dbReference type="PANTHER" id="PTHR35851:SF1">
    <property type="entry name" value="CELL DIVISION PROTEIN FTSQ"/>
    <property type="match status" value="1"/>
</dbReference>
<dbReference type="HAMAP" id="MF_00911">
    <property type="entry name" value="FtsQ_subfam"/>
    <property type="match status" value="1"/>
</dbReference>
<dbReference type="InterPro" id="IPR034746">
    <property type="entry name" value="POTRA"/>
</dbReference>
<reference evidence="13" key="1">
    <citation type="submission" date="2016-10" db="EMBL/GenBank/DDBJ databases">
        <authorList>
            <person name="Varghese N."/>
            <person name="Submissions S."/>
        </authorList>
    </citation>
    <scope>NUCLEOTIDE SEQUENCE [LARGE SCALE GENOMIC DNA]</scope>
    <source>
        <strain evidence="13">DSM 27981</strain>
    </source>
</reference>
<evidence type="ECO:0000256" key="1">
    <source>
        <dbReference type="ARBA" id="ARBA00004370"/>
    </source>
</evidence>
<feature type="transmembrane region" description="Helical" evidence="9">
    <location>
        <begin position="20"/>
        <end position="38"/>
    </location>
</feature>
<dbReference type="Pfam" id="PF08478">
    <property type="entry name" value="POTRA_1"/>
    <property type="match status" value="1"/>
</dbReference>
<comment type="subunit">
    <text evidence="9">Part of a complex composed of FtsB, FtsL and FtsQ.</text>
</comment>
<dbReference type="Proteomes" id="UP000199119">
    <property type="component" value="Unassembled WGS sequence"/>
</dbReference>
<evidence type="ECO:0000256" key="4">
    <source>
        <dbReference type="ARBA" id="ARBA00022618"/>
    </source>
</evidence>
<dbReference type="OrthoDB" id="9790370at2"/>
<dbReference type="GO" id="GO:0090529">
    <property type="term" value="P:cell septum assembly"/>
    <property type="evidence" value="ECO:0007669"/>
    <property type="project" value="InterPro"/>
</dbReference>
<evidence type="ECO:0000256" key="2">
    <source>
        <dbReference type="ARBA" id="ARBA00022475"/>
    </source>
</evidence>
<evidence type="ECO:0000313" key="12">
    <source>
        <dbReference type="EMBL" id="SFF12073.1"/>
    </source>
</evidence>
<evidence type="ECO:0000256" key="10">
    <source>
        <dbReference type="SAM" id="MobiDB-lite"/>
    </source>
</evidence>
<dbReference type="GO" id="GO:0043093">
    <property type="term" value="P:FtsZ-dependent cytokinesis"/>
    <property type="evidence" value="ECO:0007669"/>
    <property type="project" value="UniProtKB-UniRule"/>
</dbReference>
<evidence type="ECO:0000259" key="11">
    <source>
        <dbReference type="PROSITE" id="PS51779"/>
    </source>
</evidence>
<keyword evidence="13" id="KW-1185">Reference proteome</keyword>
<dbReference type="STRING" id="1177982.SAMN04489711_11369"/>
<evidence type="ECO:0000313" key="13">
    <source>
        <dbReference type="Proteomes" id="UP000199119"/>
    </source>
</evidence>
<dbReference type="GO" id="GO:0005886">
    <property type="term" value="C:plasma membrane"/>
    <property type="evidence" value="ECO:0007669"/>
    <property type="project" value="UniProtKB-SubCell"/>
</dbReference>
<feature type="region of interest" description="Disordered" evidence="10">
    <location>
        <begin position="262"/>
        <end position="285"/>
    </location>
</feature>
<accession>A0A1I2G4P3</accession>
<dbReference type="Gene3D" id="3.40.50.11690">
    <property type="entry name" value="Cell division protein FtsQ/DivIB"/>
    <property type="match status" value="1"/>
</dbReference>
<organism evidence="12 13">
    <name type="scientific">Paracidovorax wautersii</name>
    <dbReference type="NCBI Taxonomy" id="1177982"/>
    <lineage>
        <taxon>Bacteria</taxon>
        <taxon>Pseudomonadati</taxon>
        <taxon>Pseudomonadota</taxon>
        <taxon>Betaproteobacteria</taxon>
        <taxon>Burkholderiales</taxon>
        <taxon>Comamonadaceae</taxon>
        <taxon>Paracidovorax</taxon>
    </lineage>
</organism>
<dbReference type="EMBL" id="FONX01000013">
    <property type="protein sequence ID" value="SFF12073.1"/>
    <property type="molecule type" value="Genomic_DNA"/>
</dbReference>
<dbReference type="InterPro" id="IPR013685">
    <property type="entry name" value="POTRA_FtsQ_type"/>
</dbReference>
<comment type="function">
    <text evidence="9">Essential cell division protein. May link together the upstream cell division proteins, which are predominantly cytoplasmic, with the downstream cell division proteins, which are predominantly periplasmic. May control correct divisome assembly.</text>
</comment>
<proteinExistence type="inferred from homology"/>
<name>A0A1I2G4P3_9BURK</name>
<keyword evidence="2 9" id="KW-1003">Cell membrane</keyword>
<dbReference type="PANTHER" id="PTHR35851">
    <property type="entry name" value="CELL DIVISION PROTEIN FTSQ"/>
    <property type="match status" value="1"/>
</dbReference>
<keyword evidence="5 9" id="KW-0812">Transmembrane</keyword>
<feature type="compositionally biased region" description="Low complexity" evidence="10">
    <location>
        <begin position="274"/>
        <end position="285"/>
    </location>
</feature>
<keyword evidence="8 9" id="KW-0131">Cell cycle</keyword>
<evidence type="ECO:0000256" key="7">
    <source>
        <dbReference type="ARBA" id="ARBA00023136"/>
    </source>
</evidence>
<dbReference type="PROSITE" id="PS51779">
    <property type="entry name" value="POTRA"/>
    <property type="match status" value="1"/>
</dbReference>
<comment type="similarity">
    <text evidence="9">Belongs to the FtsQ/DivIB family. FtsQ subfamily.</text>
</comment>
<keyword evidence="7 9" id="KW-0472">Membrane</keyword>
<evidence type="ECO:0000256" key="5">
    <source>
        <dbReference type="ARBA" id="ARBA00022692"/>
    </source>
</evidence>
<dbReference type="InterPro" id="IPR026579">
    <property type="entry name" value="FtsQ"/>
</dbReference>
<evidence type="ECO:0000256" key="3">
    <source>
        <dbReference type="ARBA" id="ARBA00022519"/>
    </source>
</evidence>
<keyword evidence="6 9" id="KW-1133">Transmembrane helix</keyword>
<feature type="domain" description="POTRA" evidence="11">
    <location>
        <begin position="43"/>
        <end position="112"/>
    </location>
</feature>
<comment type="subcellular location">
    <subcellularLocation>
        <location evidence="9">Cell inner membrane</location>
        <topology evidence="9">Single-pass type II membrane protein</topology>
    </subcellularLocation>
    <subcellularLocation>
        <location evidence="1">Membrane</location>
    </subcellularLocation>
    <text evidence="9">Localizes to the division septum.</text>
</comment>
<dbReference type="AlphaFoldDB" id="A0A1I2G4P3"/>
<evidence type="ECO:0000256" key="8">
    <source>
        <dbReference type="ARBA" id="ARBA00023306"/>
    </source>
</evidence>
<dbReference type="GO" id="GO:0032153">
    <property type="term" value="C:cell division site"/>
    <property type="evidence" value="ECO:0007669"/>
    <property type="project" value="UniProtKB-UniRule"/>
</dbReference>